<evidence type="ECO:0000256" key="1">
    <source>
        <dbReference type="ARBA" id="ARBA00022722"/>
    </source>
</evidence>
<dbReference type="GO" id="GO:0003676">
    <property type="term" value="F:nucleic acid binding"/>
    <property type="evidence" value="ECO:0007669"/>
    <property type="project" value="InterPro"/>
</dbReference>
<dbReference type="EMBL" id="LT906453">
    <property type="protein sequence ID" value="SNV18972.1"/>
    <property type="molecule type" value="Genomic_DNA"/>
</dbReference>
<dbReference type="RefSeq" id="WP_154657673.1">
    <property type="nucleotide sequence ID" value="NZ_LT906453.1"/>
</dbReference>
<dbReference type="KEGG" id="dco:SAMEA4475696_0591"/>
<dbReference type="PANTHER" id="PTHR30231">
    <property type="entry name" value="DNA POLYMERASE III SUBUNIT EPSILON"/>
    <property type="match status" value="1"/>
</dbReference>
<dbReference type="GeneID" id="63458867"/>
<dbReference type="SMART" id="SM00479">
    <property type="entry name" value="EXOIII"/>
    <property type="match status" value="1"/>
</dbReference>
<dbReference type="CDD" id="cd06127">
    <property type="entry name" value="DEDDh"/>
    <property type="match status" value="1"/>
</dbReference>
<gene>
    <name evidence="5" type="primary">polC_1</name>
    <name evidence="5" type="ORF">SAMEA4475696_00591</name>
</gene>
<name>A0A239VA43_9MICO</name>
<accession>A0A239VA43</accession>
<dbReference type="EC" id="2.7.7.7" evidence="5"/>
<evidence type="ECO:0000256" key="2">
    <source>
        <dbReference type="ARBA" id="ARBA00022801"/>
    </source>
</evidence>
<protein>
    <submittedName>
        <fullName evidence="5">DNA polymerase III polC-type</fullName>
        <ecNumber evidence="5">2.7.7.7</ecNumber>
    </submittedName>
</protein>
<dbReference type="STRING" id="1121387.GCA_000429885_01690"/>
<evidence type="ECO:0000313" key="5">
    <source>
        <dbReference type="EMBL" id="SNV18972.1"/>
    </source>
</evidence>
<dbReference type="OrthoDB" id="190275at2"/>
<evidence type="ECO:0000259" key="4">
    <source>
        <dbReference type="SMART" id="SM00479"/>
    </source>
</evidence>
<organism evidence="5 6">
    <name type="scientific">Dermatophilus congolensis</name>
    <dbReference type="NCBI Taxonomy" id="1863"/>
    <lineage>
        <taxon>Bacteria</taxon>
        <taxon>Bacillati</taxon>
        <taxon>Actinomycetota</taxon>
        <taxon>Actinomycetes</taxon>
        <taxon>Micrococcales</taxon>
        <taxon>Dermatophilaceae</taxon>
        <taxon>Dermatophilus</taxon>
    </lineage>
</organism>
<keyword evidence="6" id="KW-1185">Reference proteome</keyword>
<dbReference type="SUPFAM" id="SSF53098">
    <property type="entry name" value="Ribonuclease H-like"/>
    <property type="match status" value="1"/>
</dbReference>
<dbReference type="PANTHER" id="PTHR30231:SF4">
    <property type="entry name" value="PROTEIN NEN2"/>
    <property type="match status" value="1"/>
</dbReference>
<sequence length="414" mass="42172">MELFGGCVGGVGGAGGWCGGVGGGVFGYGVRAVGVPSGGFVLGGPFAAVAVATTGLNSHEDRVVEVAVVRFGGPGGQVSAWSSVVNPGVEVGGSSLHGLGAREVADAPGFVDVAGALVAMLGGAVVVAHNAEFVEEVLRAEFLRAGLLAPSVPAVSLGRLSQLVVDTPNHRLGTVAARLGTRHRPDGSAVAEAAAVCEVASVLLPGQMGRVVFPVPVLPEVSREAVAGVGRPRSALPPAPVVDGWLTQVMRSMSVGVVELHDARAAAYTDALVTLLSRGRVVSDEVRLLNRSAVRSGFSAEAIRGTLERFLELVRQAAFANVEVLKSGHVRHLRALAVSVGVPTYFDDLIPPPAPVAPVPGSGSFARPVRKPLPALPVERGPRCGRCLQVGHWASACPRRGVGGVGRVDPVDPV</sequence>
<feature type="domain" description="Exonuclease" evidence="4">
    <location>
        <begin position="45"/>
        <end position="209"/>
    </location>
</feature>
<dbReference type="GO" id="GO:0005829">
    <property type="term" value="C:cytosol"/>
    <property type="evidence" value="ECO:0007669"/>
    <property type="project" value="TreeGrafter"/>
</dbReference>
<keyword evidence="5" id="KW-0808">Transferase</keyword>
<dbReference type="GO" id="GO:0008408">
    <property type="term" value="F:3'-5' exonuclease activity"/>
    <property type="evidence" value="ECO:0007669"/>
    <property type="project" value="TreeGrafter"/>
</dbReference>
<dbReference type="AlphaFoldDB" id="A0A239VA43"/>
<keyword evidence="1" id="KW-0540">Nuclease</keyword>
<dbReference type="Gene3D" id="3.30.420.10">
    <property type="entry name" value="Ribonuclease H-like superfamily/Ribonuclease H"/>
    <property type="match status" value="1"/>
</dbReference>
<evidence type="ECO:0000256" key="3">
    <source>
        <dbReference type="ARBA" id="ARBA00022839"/>
    </source>
</evidence>
<reference evidence="5 6" key="1">
    <citation type="submission" date="2017-06" db="EMBL/GenBank/DDBJ databases">
        <authorList>
            <consortium name="Pathogen Informatics"/>
        </authorList>
    </citation>
    <scope>NUCLEOTIDE SEQUENCE [LARGE SCALE GENOMIC DNA]</scope>
    <source>
        <strain evidence="5 6">NCTC13039</strain>
    </source>
</reference>
<dbReference type="Proteomes" id="UP000242637">
    <property type="component" value="Chromosome 1"/>
</dbReference>
<keyword evidence="3" id="KW-0269">Exonuclease</keyword>
<dbReference type="InterPro" id="IPR013520">
    <property type="entry name" value="Ribonucl_H"/>
</dbReference>
<dbReference type="GO" id="GO:0003887">
    <property type="term" value="F:DNA-directed DNA polymerase activity"/>
    <property type="evidence" value="ECO:0007669"/>
    <property type="project" value="UniProtKB-EC"/>
</dbReference>
<dbReference type="InterPro" id="IPR036397">
    <property type="entry name" value="RNaseH_sf"/>
</dbReference>
<keyword evidence="5" id="KW-0548">Nucleotidyltransferase</keyword>
<dbReference type="InterPro" id="IPR012337">
    <property type="entry name" value="RNaseH-like_sf"/>
</dbReference>
<proteinExistence type="predicted"/>
<keyword evidence="2" id="KW-0378">Hydrolase</keyword>
<evidence type="ECO:0000313" key="6">
    <source>
        <dbReference type="Proteomes" id="UP000242637"/>
    </source>
</evidence>